<name>A0A0A8WJF4_SINF1</name>
<evidence type="ECO:0000313" key="1">
    <source>
        <dbReference type="EMBL" id="CEL26561.1"/>
    </source>
</evidence>
<reference evidence="1" key="2">
    <citation type="submission" date="2014-12" db="EMBL/GenBank/DDBJ databases">
        <authorList>
            <person name="Jaenicke S."/>
        </authorList>
    </citation>
    <scope>NUCLEOTIDE SEQUENCE</scope>
    <source>
        <strain evidence="1">HH103</strain>
        <plasmid evidence="1">pSfHH103a2</plasmid>
    </source>
</reference>
<keyword evidence="1" id="KW-0614">Plasmid</keyword>
<sequence length="174" mass="19541">MNAAAKKALNKKVEEKQAEIRKQVFGPIDPNGVWDRKTAKGFTTIPRTLPLLGSLMDGLSGKGKPVSTTYLELWCRSNDEGFVTLSKQAEIAFASGFSGLRGVSTWKERVRKLEELQFLITRPGVSGNLHYVQLWNPYLIIKYHKTHGTPGFLEDRYNALIERMMEIGAKDLDG</sequence>
<protein>
    <submittedName>
        <fullName evidence="1">Uncharacterized protein</fullName>
    </submittedName>
</protein>
<dbReference type="EMBL" id="LN735562">
    <property type="protein sequence ID" value="CEL26561.1"/>
    <property type="molecule type" value="Genomic_DNA"/>
</dbReference>
<accession>A0A0A8WJF4</accession>
<organism evidence="1">
    <name type="scientific">Sinorhizobium fredii (strain HH103)</name>
    <dbReference type="NCBI Taxonomy" id="1117943"/>
    <lineage>
        <taxon>Bacteria</taxon>
        <taxon>Pseudomonadati</taxon>
        <taxon>Pseudomonadota</taxon>
        <taxon>Alphaproteobacteria</taxon>
        <taxon>Hyphomicrobiales</taxon>
        <taxon>Rhizobiaceae</taxon>
        <taxon>Sinorhizobium/Ensifer group</taxon>
        <taxon>Sinorhizobium</taxon>
    </lineage>
</organism>
<reference evidence="1" key="1">
    <citation type="journal article" date="2012" name="J. Bacteriol.">
        <title>Genome sequence of the soybean symbiont Sinorhizobium fredii HH103.</title>
        <authorList>
            <person name="Weidner S."/>
            <person name="Becker A."/>
            <person name="Bonilla I."/>
            <person name="Jaenicke S."/>
            <person name="Lloret J."/>
            <person name="Margaret I."/>
            <person name="Puhler A."/>
            <person name="Ruiz-Sainz J.E."/>
            <person name="Schneiker-Bekel S."/>
            <person name="Szczepanowski R."/>
            <person name="Vinardell J.M."/>
            <person name="Zehner S."/>
            <person name="Gottfert M."/>
        </authorList>
    </citation>
    <scope>NUCLEOTIDE SEQUENCE [LARGE SCALE GENOMIC DNA]</scope>
    <source>
        <strain evidence="1">HH103</strain>
        <plasmid evidence="1">pSfHH103a2</plasmid>
    </source>
</reference>
<proteinExistence type="predicted"/>
<dbReference type="RefSeq" id="WP_176454369.1">
    <property type="nucleotide sequence ID" value="NZ_CP183941.1"/>
</dbReference>
<geneLocation type="plasmid" evidence="1">
    <name>pSfHH103a2</name>
</geneLocation>
<dbReference type="AlphaFoldDB" id="A0A0A8WJF4"/>